<sequence>MNPGDWALLSESFYEAMVWSAAERSGLWARLRNGCAEEVLILEGFDGVILEATLRLMAWWGWIRRDPASGLWYQHAKPANAPLARLAASQAKDWASLGERLHPGAKEPSDLAWEDQARLRDRSYELAHWICTVLGDVQGQRWLDVGAGPGVVGQTLSRSGAYVTLADRPLIAKQWNRLDPHLEAWGGDVFQTFPEGLFDGILLARFIESFSPQQVGQLFERCHRHLAPKGRLVVAGYFDGPGSGPRLFDLHVKLERRLGRVYSMTDIERLGHLANFRSGEPITDPVSGYSALILTVASQPPDNGSDEPNGPYGGDEREKLTHLRSVGG</sequence>
<proteinExistence type="predicted"/>
<reference evidence="2 3" key="1">
    <citation type="submission" date="2020-04" db="EMBL/GenBank/DDBJ databases">
        <authorList>
            <person name="Zhang R."/>
            <person name="Schippers A."/>
        </authorList>
    </citation>
    <scope>NUCLEOTIDE SEQUENCE [LARGE SCALE GENOMIC DNA]</scope>
    <source>
        <strain evidence="2 3">DSM 109850</strain>
    </source>
</reference>
<dbReference type="CDD" id="cd02440">
    <property type="entry name" value="AdoMet_MTases"/>
    <property type="match status" value="1"/>
</dbReference>
<keyword evidence="3" id="KW-1185">Reference proteome</keyword>
<evidence type="ECO:0000256" key="1">
    <source>
        <dbReference type="SAM" id="MobiDB-lite"/>
    </source>
</evidence>
<dbReference type="SUPFAM" id="SSF53335">
    <property type="entry name" value="S-adenosyl-L-methionine-dependent methyltransferases"/>
    <property type="match status" value="1"/>
</dbReference>
<accession>A0A7Y0L7T5</accession>
<protein>
    <submittedName>
        <fullName evidence="2">Class I SAM-dependent methyltransferase</fullName>
    </submittedName>
</protein>
<evidence type="ECO:0000313" key="3">
    <source>
        <dbReference type="Proteomes" id="UP000533476"/>
    </source>
</evidence>
<dbReference type="GO" id="GO:0032259">
    <property type="term" value="P:methylation"/>
    <property type="evidence" value="ECO:0007669"/>
    <property type="project" value="UniProtKB-KW"/>
</dbReference>
<comment type="caution">
    <text evidence="2">The sequence shown here is derived from an EMBL/GenBank/DDBJ whole genome shotgun (WGS) entry which is preliminary data.</text>
</comment>
<dbReference type="Gene3D" id="3.40.50.150">
    <property type="entry name" value="Vaccinia Virus protein VP39"/>
    <property type="match status" value="1"/>
</dbReference>
<dbReference type="EMBL" id="JABBVZ010000150">
    <property type="protein sequence ID" value="NMP24786.1"/>
    <property type="molecule type" value="Genomic_DNA"/>
</dbReference>
<feature type="region of interest" description="Disordered" evidence="1">
    <location>
        <begin position="297"/>
        <end position="328"/>
    </location>
</feature>
<gene>
    <name evidence="2" type="ORF">HIJ39_20980</name>
</gene>
<name>A0A7Y0L7T5_9FIRM</name>
<dbReference type="GO" id="GO:0008168">
    <property type="term" value="F:methyltransferase activity"/>
    <property type="evidence" value="ECO:0007669"/>
    <property type="project" value="UniProtKB-KW"/>
</dbReference>
<dbReference type="Proteomes" id="UP000533476">
    <property type="component" value="Unassembled WGS sequence"/>
</dbReference>
<dbReference type="AlphaFoldDB" id="A0A7Y0L7T5"/>
<evidence type="ECO:0000313" key="2">
    <source>
        <dbReference type="EMBL" id="NMP24786.1"/>
    </source>
</evidence>
<organism evidence="2 3">
    <name type="scientific">Sulfobacillus harzensis</name>
    <dbReference type="NCBI Taxonomy" id="2729629"/>
    <lineage>
        <taxon>Bacteria</taxon>
        <taxon>Bacillati</taxon>
        <taxon>Bacillota</taxon>
        <taxon>Clostridia</taxon>
        <taxon>Eubacteriales</taxon>
        <taxon>Clostridiales Family XVII. Incertae Sedis</taxon>
        <taxon>Sulfobacillus</taxon>
    </lineage>
</organism>
<keyword evidence="2" id="KW-0808">Transferase</keyword>
<dbReference type="RefSeq" id="WP_169102992.1">
    <property type="nucleotide sequence ID" value="NZ_JABBVZ010000150.1"/>
</dbReference>
<dbReference type="Pfam" id="PF13489">
    <property type="entry name" value="Methyltransf_23"/>
    <property type="match status" value="1"/>
</dbReference>
<keyword evidence="2" id="KW-0489">Methyltransferase</keyword>
<dbReference type="InterPro" id="IPR029063">
    <property type="entry name" value="SAM-dependent_MTases_sf"/>
</dbReference>